<feature type="domain" description="Anti-sigma K factor RskA C-terminal" evidence="11">
    <location>
        <begin position="99"/>
        <end position="217"/>
    </location>
</feature>
<evidence type="ECO:0000259" key="11">
    <source>
        <dbReference type="Pfam" id="PF10099"/>
    </source>
</evidence>
<dbReference type="Gene3D" id="1.10.10.1320">
    <property type="entry name" value="Anti-sigma factor, zinc-finger domain"/>
    <property type="match status" value="1"/>
</dbReference>
<keyword evidence="6 10" id="KW-0472">Membrane</keyword>
<evidence type="ECO:0000256" key="5">
    <source>
        <dbReference type="ARBA" id="ARBA00022989"/>
    </source>
</evidence>
<feature type="transmembrane region" description="Helical" evidence="10">
    <location>
        <begin position="88"/>
        <end position="108"/>
    </location>
</feature>
<evidence type="ECO:0000256" key="3">
    <source>
        <dbReference type="ARBA" id="ARBA00022475"/>
    </source>
</evidence>
<keyword evidence="4 10" id="KW-0812">Transmembrane</keyword>
<keyword evidence="13" id="KW-1185">Reference proteome</keyword>
<dbReference type="InterPro" id="IPR018764">
    <property type="entry name" value="RskA_C"/>
</dbReference>
<feature type="region of interest" description="Disordered" evidence="9">
    <location>
        <begin position="204"/>
        <end position="228"/>
    </location>
</feature>
<organism evidence="12 13">
    <name type="scientific">Rubellimicrobium thermophilum DSM 16684</name>
    <dbReference type="NCBI Taxonomy" id="1123069"/>
    <lineage>
        <taxon>Bacteria</taxon>
        <taxon>Pseudomonadati</taxon>
        <taxon>Pseudomonadota</taxon>
        <taxon>Alphaproteobacteria</taxon>
        <taxon>Rhodobacterales</taxon>
        <taxon>Roseobacteraceae</taxon>
        <taxon>Rubellimicrobium</taxon>
    </lineage>
</organism>
<dbReference type="STRING" id="1123069.ruthe_00841"/>
<comment type="subcellular location">
    <subcellularLocation>
        <location evidence="2">Cell membrane</location>
    </subcellularLocation>
    <subcellularLocation>
        <location evidence="1">Membrane</location>
        <topology evidence="1">Single-pass membrane protein</topology>
    </subcellularLocation>
</comment>
<evidence type="ECO:0000256" key="10">
    <source>
        <dbReference type="SAM" id="Phobius"/>
    </source>
</evidence>
<dbReference type="PANTHER" id="PTHR37461:SF1">
    <property type="entry name" value="ANTI-SIGMA-K FACTOR RSKA"/>
    <property type="match status" value="1"/>
</dbReference>
<dbReference type="Proteomes" id="UP000015346">
    <property type="component" value="Unassembled WGS sequence"/>
</dbReference>
<dbReference type="Pfam" id="PF10099">
    <property type="entry name" value="RskA_C"/>
    <property type="match status" value="1"/>
</dbReference>
<dbReference type="PATRIC" id="fig|1123069.3.peg.810"/>
<dbReference type="RefSeq" id="WP_021096944.1">
    <property type="nucleotide sequence ID" value="NZ_KE557320.1"/>
</dbReference>
<evidence type="ECO:0000256" key="7">
    <source>
        <dbReference type="ARBA" id="ARBA00029829"/>
    </source>
</evidence>
<proteinExistence type="predicted"/>
<evidence type="ECO:0000313" key="13">
    <source>
        <dbReference type="Proteomes" id="UP000015346"/>
    </source>
</evidence>
<name>S9SAK0_9RHOB</name>
<evidence type="ECO:0000313" key="12">
    <source>
        <dbReference type="EMBL" id="EPX87170.1"/>
    </source>
</evidence>
<dbReference type="EMBL" id="AOLV01000009">
    <property type="protein sequence ID" value="EPX87170.1"/>
    <property type="molecule type" value="Genomic_DNA"/>
</dbReference>
<keyword evidence="3" id="KW-1003">Cell membrane</keyword>
<dbReference type="AlphaFoldDB" id="S9SAK0"/>
<gene>
    <name evidence="12" type="ORF">ruthe_00841</name>
</gene>
<keyword evidence="5 10" id="KW-1133">Transmembrane helix</keyword>
<accession>S9SAK0</accession>
<evidence type="ECO:0000256" key="9">
    <source>
        <dbReference type="SAM" id="MobiDB-lite"/>
    </source>
</evidence>
<dbReference type="HOGENOM" id="CLU_075065_2_0_5"/>
<dbReference type="InterPro" id="IPR041916">
    <property type="entry name" value="Anti_sigma_zinc_sf"/>
</dbReference>
<dbReference type="PANTHER" id="PTHR37461">
    <property type="entry name" value="ANTI-SIGMA-K FACTOR RSKA"/>
    <property type="match status" value="1"/>
</dbReference>
<dbReference type="InterPro" id="IPR051474">
    <property type="entry name" value="Anti-sigma-K/W_factor"/>
</dbReference>
<evidence type="ECO:0000256" key="1">
    <source>
        <dbReference type="ARBA" id="ARBA00004167"/>
    </source>
</evidence>
<evidence type="ECO:0000256" key="6">
    <source>
        <dbReference type="ARBA" id="ARBA00023136"/>
    </source>
</evidence>
<sequence>MTRWTEEEEEDHALAAEYVLGLLSPEESRAFEARLAVDPEFRALVAVWTEDIAAMAAALPEETPPPRIEAAIRRRLFPEEGQGWLRRLGLLPALIGGFVAALIVLWTTDLGLLQAPPEPLYAASVAAEDGSLVILAHFDPRSGELRLHRQAGTPSPGRSQELWLIAGEAPPVSLGLVPESEESLLTVPEGLRAAMAGGLLAITDEPPGGSPSGTPSGAPIAVGSLTAG</sequence>
<dbReference type="OrthoDB" id="9816387at2"/>
<protein>
    <recommendedName>
        <fullName evidence="8">Regulator of SigK</fullName>
    </recommendedName>
    <alternativeName>
        <fullName evidence="7">Sigma-K anti-sigma factor RskA</fullName>
    </alternativeName>
</protein>
<evidence type="ECO:0000256" key="2">
    <source>
        <dbReference type="ARBA" id="ARBA00004236"/>
    </source>
</evidence>
<evidence type="ECO:0000256" key="4">
    <source>
        <dbReference type="ARBA" id="ARBA00022692"/>
    </source>
</evidence>
<dbReference type="GO" id="GO:0006417">
    <property type="term" value="P:regulation of translation"/>
    <property type="evidence" value="ECO:0007669"/>
    <property type="project" value="TreeGrafter"/>
</dbReference>
<dbReference type="GO" id="GO:0016989">
    <property type="term" value="F:sigma factor antagonist activity"/>
    <property type="evidence" value="ECO:0007669"/>
    <property type="project" value="TreeGrafter"/>
</dbReference>
<evidence type="ECO:0000256" key="8">
    <source>
        <dbReference type="ARBA" id="ARBA00030803"/>
    </source>
</evidence>
<dbReference type="GO" id="GO:0005886">
    <property type="term" value="C:plasma membrane"/>
    <property type="evidence" value="ECO:0007669"/>
    <property type="project" value="UniProtKB-SubCell"/>
</dbReference>
<reference evidence="12 13" key="1">
    <citation type="journal article" date="2013" name="Stand. Genomic Sci.">
        <title>Genome sequence of the reddish-pigmented Rubellimicrobium thermophilum type strain (DSM 16684(T)), a member of the Roseobacter clade.</title>
        <authorList>
            <person name="Fiebig A."/>
            <person name="Riedel T."/>
            <person name="Gronow S."/>
            <person name="Petersen J."/>
            <person name="Klenk H.P."/>
            <person name="Goker M."/>
        </authorList>
    </citation>
    <scope>NUCLEOTIDE SEQUENCE [LARGE SCALE GENOMIC DNA]</scope>
    <source>
        <strain evidence="12 13">DSM 16684</strain>
    </source>
</reference>
<comment type="caution">
    <text evidence="12">The sequence shown here is derived from an EMBL/GenBank/DDBJ whole genome shotgun (WGS) entry which is preliminary data.</text>
</comment>